<name>A0ABV6VRA1_9ACTN</name>
<dbReference type="Pfam" id="PF00583">
    <property type="entry name" value="Acetyltransf_1"/>
    <property type="match status" value="1"/>
</dbReference>
<keyword evidence="3" id="KW-0012">Acyltransferase</keyword>
<dbReference type="PANTHER" id="PTHR43877:SF2">
    <property type="entry name" value="AMINOALKYLPHOSPHONATE N-ACETYLTRANSFERASE-RELATED"/>
    <property type="match status" value="1"/>
</dbReference>
<dbReference type="InterPro" id="IPR000182">
    <property type="entry name" value="GNAT_dom"/>
</dbReference>
<keyword evidence="2 4" id="KW-0556">Organic radical</keyword>
<keyword evidence="1" id="KW-0808">Transferase</keyword>
<gene>
    <name evidence="7" type="ORF">ACEZDE_05415</name>
</gene>
<dbReference type="EMBL" id="JBHFAB010000003">
    <property type="protein sequence ID" value="MFC1416077.1"/>
    <property type="molecule type" value="Genomic_DNA"/>
</dbReference>
<accession>A0ABV6VRA1</accession>
<evidence type="ECO:0000313" key="8">
    <source>
        <dbReference type="Proteomes" id="UP001592531"/>
    </source>
</evidence>
<dbReference type="SUPFAM" id="SSF55729">
    <property type="entry name" value="Acyl-CoA N-acyltransferases (Nat)"/>
    <property type="match status" value="1"/>
</dbReference>
<dbReference type="InterPro" id="IPR016181">
    <property type="entry name" value="Acyl_CoA_acyltransferase"/>
</dbReference>
<evidence type="ECO:0000256" key="4">
    <source>
        <dbReference type="PROSITE-ProRule" id="PRU00493"/>
    </source>
</evidence>
<dbReference type="Gene3D" id="3.40.630.30">
    <property type="match status" value="1"/>
</dbReference>
<dbReference type="CDD" id="cd04301">
    <property type="entry name" value="NAT_SF"/>
    <property type="match status" value="1"/>
</dbReference>
<protein>
    <submittedName>
        <fullName evidence="7">GNAT family N-acetyltransferase</fullName>
    </submittedName>
</protein>
<dbReference type="PROSITE" id="PS51149">
    <property type="entry name" value="GLY_RADICAL_2"/>
    <property type="match status" value="1"/>
</dbReference>
<organism evidence="7 8">
    <name type="scientific">Streptacidiphilus cavernicola</name>
    <dbReference type="NCBI Taxonomy" id="3342716"/>
    <lineage>
        <taxon>Bacteria</taxon>
        <taxon>Bacillati</taxon>
        <taxon>Actinomycetota</taxon>
        <taxon>Actinomycetes</taxon>
        <taxon>Kitasatosporales</taxon>
        <taxon>Streptomycetaceae</taxon>
        <taxon>Streptacidiphilus</taxon>
    </lineage>
</organism>
<feature type="domain" description="Glycine radical" evidence="5">
    <location>
        <begin position="1"/>
        <end position="33"/>
    </location>
</feature>
<feature type="domain" description="N-acetyltransferase" evidence="6">
    <location>
        <begin position="3"/>
        <end position="158"/>
    </location>
</feature>
<dbReference type="InterPro" id="IPR001150">
    <property type="entry name" value="Gly_radical"/>
</dbReference>
<dbReference type="InterPro" id="IPR050832">
    <property type="entry name" value="Bact_Acetyltransf"/>
</dbReference>
<evidence type="ECO:0000259" key="5">
    <source>
        <dbReference type="PROSITE" id="PS51149"/>
    </source>
</evidence>
<reference evidence="7 8" key="1">
    <citation type="submission" date="2024-09" db="EMBL/GenBank/DDBJ databases">
        <authorList>
            <person name="Lee S.D."/>
        </authorList>
    </citation>
    <scope>NUCLEOTIDE SEQUENCE [LARGE SCALE GENOMIC DNA]</scope>
    <source>
        <strain evidence="7 8">N8-3</strain>
    </source>
</reference>
<keyword evidence="8" id="KW-1185">Reference proteome</keyword>
<proteinExistence type="predicted"/>
<dbReference type="PANTHER" id="PTHR43877">
    <property type="entry name" value="AMINOALKYLPHOSPHONATE N-ACETYLTRANSFERASE-RELATED-RELATED"/>
    <property type="match status" value="1"/>
</dbReference>
<evidence type="ECO:0000256" key="3">
    <source>
        <dbReference type="ARBA" id="ARBA00023315"/>
    </source>
</evidence>
<dbReference type="Proteomes" id="UP001592531">
    <property type="component" value="Unassembled WGS sequence"/>
</dbReference>
<sequence>MDIRVTGYAHPDAQRLVAEVQQEYVRRYGDPDATPVDPAEFDPPNGLFAVVYDDGGSPVGTGAWRARDGGETGLADGDAELKRMYTVPSARGRGLARRMLRFLEDEARRAGRLRVVLETGTEQPEALALYASEGYLPTEKFGLYREHPLSVCLAKPLTAGPPSGGGAEIAADWSETAV</sequence>
<comment type="caution">
    <text evidence="7">The sequence shown here is derived from an EMBL/GenBank/DDBJ whole genome shotgun (WGS) entry which is preliminary data.</text>
</comment>
<evidence type="ECO:0000259" key="6">
    <source>
        <dbReference type="PROSITE" id="PS51186"/>
    </source>
</evidence>
<evidence type="ECO:0000256" key="2">
    <source>
        <dbReference type="ARBA" id="ARBA00022818"/>
    </source>
</evidence>
<evidence type="ECO:0000313" key="7">
    <source>
        <dbReference type="EMBL" id="MFC1416077.1"/>
    </source>
</evidence>
<evidence type="ECO:0000256" key="1">
    <source>
        <dbReference type="ARBA" id="ARBA00022679"/>
    </source>
</evidence>
<dbReference type="RefSeq" id="WP_380532923.1">
    <property type="nucleotide sequence ID" value="NZ_JBHFAB010000003.1"/>
</dbReference>
<feature type="modified residue" description="Glycine radical" evidence="4">
    <location>
        <position position="7"/>
    </location>
</feature>
<dbReference type="PROSITE" id="PS51186">
    <property type="entry name" value="GNAT"/>
    <property type="match status" value="1"/>
</dbReference>